<dbReference type="Pfam" id="PF13927">
    <property type="entry name" value="Ig_3"/>
    <property type="match status" value="1"/>
</dbReference>
<dbReference type="InterPro" id="IPR013783">
    <property type="entry name" value="Ig-like_fold"/>
</dbReference>
<dbReference type="AlphaFoldDB" id="G3MI07"/>
<evidence type="ECO:0000256" key="1">
    <source>
        <dbReference type="ARBA" id="ARBA00022729"/>
    </source>
</evidence>
<evidence type="ECO:0000256" key="2">
    <source>
        <dbReference type="ARBA" id="ARBA00023157"/>
    </source>
</evidence>
<dbReference type="SMART" id="SM00409">
    <property type="entry name" value="IG"/>
    <property type="match status" value="1"/>
</dbReference>
<keyword evidence="4" id="KW-0393">Immunoglobulin domain</keyword>
<keyword evidence="2" id="KW-1015">Disulfide bond</keyword>
<sequence>ECGSFRQVLSTDASLNTAFAGRSKGTFRLQPFFFPSDPTEGNKVTVTCALVTGGITSGVEFSWYKDGKALQLDDRVKIRTFPDMSTLVVESLSQEDSGNYTLLKLTHFKSSSRSPESSRIRLRTYPELSALIIGPLEESDSGNYTCRGVYNGKRDSFSDALHVFGKLSTR</sequence>
<dbReference type="PANTHER" id="PTHR44337">
    <property type="entry name" value="CARCINOEMBRYONIC ANTIGEN-RELATED CELL ADHESION MOLECULE 8"/>
    <property type="match status" value="1"/>
</dbReference>
<name>G3MI07_AMBMU</name>
<dbReference type="InterPro" id="IPR007110">
    <property type="entry name" value="Ig-like_dom"/>
</dbReference>
<dbReference type="InterPro" id="IPR036179">
    <property type="entry name" value="Ig-like_dom_sf"/>
</dbReference>
<evidence type="ECO:0000256" key="4">
    <source>
        <dbReference type="ARBA" id="ARBA00023319"/>
    </source>
</evidence>
<evidence type="ECO:0000313" key="6">
    <source>
        <dbReference type="EMBL" id="AEO33125.1"/>
    </source>
</evidence>
<proteinExistence type="evidence at transcript level"/>
<dbReference type="InterPro" id="IPR003599">
    <property type="entry name" value="Ig_sub"/>
</dbReference>
<accession>G3MI07</accession>
<organism evidence="6">
    <name type="scientific">Amblyomma maculatum</name>
    <name type="common">Gulf Coast tick</name>
    <dbReference type="NCBI Taxonomy" id="34609"/>
    <lineage>
        <taxon>Eukaryota</taxon>
        <taxon>Metazoa</taxon>
        <taxon>Ecdysozoa</taxon>
        <taxon>Arthropoda</taxon>
        <taxon>Chelicerata</taxon>
        <taxon>Arachnida</taxon>
        <taxon>Acari</taxon>
        <taxon>Parasitiformes</taxon>
        <taxon>Ixodida</taxon>
        <taxon>Ixodoidea</taxon>
        <taxon>Ixodidae</taxon>
        <taxon>Amblyomminae</taxon>
        <taxon>Amblyomma</taxon>
    </lineage>
</organism>
<reference evidence="6" key="1">
    <citation type="journal article" date="2011" name="PLoS ONE">
        <title>A deep insight into the sialotranscriptome of the gulf coast tick, Amblyomma maculatum.</title>
        <authorList>
            <person name="Karim S."/>
            <person name="Singh P."/>
            <person name="Ribeiro J.M."/>
        </authorList>
    </citation>
    <scope>NUCLEOTIDE SEQUENCE</scope>
    <source>
        <tissue evidence="6">Salivary gland</tissue>
    </source>
</reference>
<dbReference type="PROSITE" id="PS50835">
    <property type="entry name" value="IG_LIKE"/>
    <property type="match status" value="1"/>
</dbReference>
<evidence type="ECO:0000256" key="3">
    <source>
        <dbReference type="ARBA" id="ARBA00023180"/>
    </source>
</evidence>
<feature type="domain" description="Ig-like" evidence="5">
    <location>
        <begin position="31"/>
        <end position="147"/>
    </location>
</feature>
<dbReference type="SUPFAM" id="SSF48726">
    <property type="entry name" value="Immunoglobulin"/>
    <property type="match status" value="2"/>
</dbReference>
<protein>
    <recommendedName>
        <fullName evidence="5">Ig-like domain-containing protein</fullName>
    </recommendedName>
</protein>
<keyword evidence="1" id="KW-0732">Signal</keyword>
<dbReference type="InterPro" id="IPR052598">
    <property type="entry name" value="IgSF_CEA-related"/>
</dbReference>
<dbReference type="Gene3D" id="2.60.40.10">
    <property type="entry name" value="Immunoglobulins"/>
    <property type="match status" value="1"/>
</dbReference>
<keyword evidence="3" id="KW-0325">Glycoprotein</keyword>
<dbReference type="EMBL" id="JO841508">
    <property type="protein sequence ID" value="AEO33125.1"/>
    <property type="molecule type" value="mRNA"/>
</dbReference>
<feature type="non-terminal residue" evidence="6">
    <location>
        <position position="1"/>
    </location>
</feature>
<dbReference type="PANTHER" id="PTHR44337:SF8">
    <property type="entry name" value="IMMUNOGLOBULIN SUBTYPE DOMAIN-CONTAINING PROTEIN"/>
    <property type="match status" value="1"/>
</dbReference>
<evidence type="ECO:0000259" key="5">
    <source>
        <dbReference type="PROSITE" id="PS50835"/>
    </source>
</evidence>